<name>A0A9D2T4J1_9FIRM</name>
<comment type="similarity">
    <text evidence="3 15">Belongs to the peptidase S11 family.</text>
</comment>
<evidence type="ECO:0000256" key="8">
    <source>
        <dbReference type="ARBA" id="ARBA00022801"/>
    </source>
</evidence>
<reference evidence="19" key="1">
    <citation type="journal article" date="2021" name="PeerJ">
        <title>Extensive microbial diversity within the chicken gut microbiome revealed by metagenomics and culture.</title>
        <authorList>
            <person name="Gilroy R."/>
            <person name="Ravi A."/>
            <person name="Getino M."/>
            <person name="Pursley I."/>
            <person name="Horton D.L."/>
            <person name="Alikhan N.F."/>
            <person name="Baker D."/>
            <person name="Gharbi K."/>
            <person name="Hall N."/>
            <person name="Watson M."/>
            <person name="Adriaenssens E.M."/>
            <person name="Foster-Nyarko E."/>
            <person name="Jarju S."/>
            <person name="Secka A."/>
            <person name="Antonio M."/>
            <person name="Oren A."/>
            <person name="Chaudhuri R.R."/>
            <person name="La Ragione R."/>
            <person name="Hildebrand F."/>
            <person name="Pallen M.J."/>
        </authorList>
    </citation>
    <scope>NUCLEOTIDE SEQUENCE</scope>
    <source>
        <strain evidence="19">CHK183-5548</strain>
    </source>
</reference>
<keyword evidence="8" id="KW-0378">Hydrolase</keyword>
<evidence type="ECO:0000256" key="16">
    <source>
        <dbReference type="SAM" id="SignalP"/>
    </source>
</evidence>
<dbReference type="GO" id="GO:0006508">
    <property type="term" value="P:proteolysis"/>
    <property type="evidence" value="ECO:0007669"/>
    <property type="project" value="UniProtKB-KW"/>
</dbReference>
<evidence type="ECO:0000259" key="17">
    <source>
        <dbReference type="Pfam" id="PF00768"/>
    </source>
</evidence>
<evidence type="ECO:0000256" key="12">
    <source>
        <dbReference type="ARBA" id="ARBA00034000"/>
    </source>
</evidence>
<dbReference type="PRINTS" id="PR00725">
    <property type="entry name" value="DADACBPTASE1"/>
</dbReference>
<feature type="binding site" evidence="14">
    <location>
        <position position="240"/>
    </location>
    <ligand>
        <name>substrate</name>
    </ligand>
</feature>
<keyword evidence="5 19" id="KW-0121">Carboxypeptidase</keyword>
<evidence type="ECO:0000313" key="20">
    <source>
        <dbReference type="Proteomes" id="UP000823883"/>
    </source>
</evidence>
<feature type="domain" description="Peptidase S11 D-Ala-D-Ala carboxypeptidase A C-terminal" evidence="18">
    <location>
        <begin position="344"/>
        <end position="392"/>
    </location>
</feature>
<feature type="active site" description="Acyl-ester intermediate" evidence="13">
    <location>
        <position position="65"/>
    </location>
</feature>
<evidence type="ECO:0000256" key="13">
    <source>
        <dbReference type="PIRSR" id="PIRSR618044-1"/>
    </source>
</evidence>
<proteinExistence type="inferred from homology"/>
<dbReference type="Pfam" id="PF07943">
    <property type="entry name" value="PBP5_C"/>
    <property type="match status" value="1"/>
</dbReference>
<protein>
    <recommendedName>
        <fullName evidence="4">serine-type D-Ala-D-Ala carboxypeptidase</fullName>
        <ecNumber evidence="4">3.4.16.4</ecNumber>
    </recommendedName>
</protein>
<keyword evidence="10" id="KW-0573">Peptidoglycan synthesis</keyword>
<keyword evidence="7 16" id="KW-0732">Signal</keyword>
<dbReference type="InterPro" id="IPR015956">
    <property type="entry name" value="Peniciliin-bd_prot_C_sf"/>
</dbReference>
<comment type="caution">
    <text evidence="19">The sequence shown here is derived from an EMBL/GenBank/DDBJ whole genome shotgun (WGS) entry which is preliminary data.</text>
</comment>
<organism evidence="19 20">
    <name type="scientific">Candidatus Lachnoclostridium pullistercoris</name>
    <dbReference type="NCBI Taxonomy" id="2838632"/>
    <lineage>
        <taxon>Bacteria</taxon>
        <taxon>Bacillati</taxon>
        <taxon>Bacillota</taxon>
        <taxon>Clostridia</taxon>
        <taxon>Lachnospirales</taxon>
        <taxon>Lachnospiraceae</taxon>
    </lineage>
</organism>
<dbReference type="InterPro" id="IPR037167">
    <property type="entry name" value="Peptidase_S11_C_sf"/>
</dbReference>
<evidence type="ECO:0000256" key="4">
    <source>
        <dbReference type="ARBA" id="ARBA00012448"/>
    </source>
</evidence>
<evidence type="ECO:0000256" key="7">
    <source>
        <dbReference type="ARBA" id="ARBA00022729"/>
    </source>
</evidence>
<feature type="active site" description="Proton acceptor" evidence="13">
    <location>
        <position position="68"/>
    </location>
</feature>
<dbReference type="PANTHER" id="PTHR21581">
    <property type="entry name" value="D-ALANYL-D-ALANINE CARBOXYPEPTIDASE"/>
    <property type="match status" value="1"/>
</dbReference>
<evidence type="ECO:0000256" key="14">
    <source>
        <dbReference type="PIRSR" id="PIRSR618044-2"/>
    </source>
</evidence>
<evidence type="ECO:0000256" key="11">
    <source>
        <dbReference type="ARBA" id="ARBA00023316"/>
    </source>
</evidence>
<dbReference type="GO" id="GO:0009252">
    <property type="term" value="P:peptidoglycan biosynthetic process"/>
    <property type="evidence" value="ECO:0007669"/>
    <property type="project" value="UniProtKB-KW"/>
</dbReference>
<dbReference type="GO" id="GO:0008360">
    <property type="term" value="P:regulation of cell shape"/>
    <property type="evidence" value="ECO:0007669"/>
    <property type="project" value="UniProtKB-KW"/>
</dbReference>
<dbReference type="SUPFAM" id="SSF69189">
    <property type="entry name" value="Penicillin-binding protein associated domain"/>
    <property type="match status" value="1"/>
</dbReference>
<keyword evidence="11" id="KW-0961">Cell wall biogenesis/degradation</keyword>
<evidence type="ECO:0000256" key="2">
    <source>
        <dbReference type="ARBA" id="ARBA00004752"/>
    </source>
</evidence>
<evidence type="ECO:0000256" key="1">
    <source>
        <dbReference type="ARBA" id="ARBA00003217"/>
    </source>
</evidence>
<keyword evidence="9" id="KW-0133">Cell shape</keyword>
<feature type="active site" evidence="13">
    <location>
        <position position="120"/>
    </location>
</feature>
<dbReference type="Proteomes" id="UP000823883">
    <property type="component" value="Unassembled WGS sequence"/>
</dbReference>
<dbReference type="Pfam" id="PF00768">
    <property type="entry name" value="Peptidase_S11"/>
    <property type="match status" value="1"/>
</dbReference>
<evidence type="ECO:0000256" key="3">
    <source>
        <dbReference type="ARBA" id="ARBA00007164"/>
    </source>
</evidence>
<dbReference type="InterPro" id="IPR018044">
    <property type="entry name" value="Peptidase_S11"/>
</dbReference>
<feature type="signal peptide" evidence="16">
    <location>
        <begin position="1"/>
        <end position="23"/>
    </location>
</feature>
<dbReference type="InterPro" id="IPR001967">
    <property type="entry name" value="Peptidase_S11_N"/>
</dbReference>
<feature type="domain" description="Peptidase S11 D-alanyl-D-alanine carboxypeptidase A N-terminal" evidence="17">
    <location>
        <begin position="31"/>
        <end position="268"/>
    </location>
</feature>
<comment type="function">
    <text evidence="1">Removes C-terminal D-alanyl residues from sugar-peptide cell wall precursors.</text>
</comment>
<keyword evidence="6" id="KW-0645">Protease</keyword>
<dbReference type="InterPro" id="IPR012338">
    <property type="entry name" value="Beta-lactam/transpept-like"/>
</dbReference>
<evidence type="ECO:0000313" key="19">
    <source>
        <dbReference type="EMBL" id="HJC46828.1"/>
    </source>
</evidence>
<dbReference type="GO" id="GO:0009002">
    <property type="term" value="F:serine-type D-Ala-D-Ala carboxypeptidase activity"/>
    <property type="evidence" value="ECO:0007669"/>
    <property type="project" value="UniProtKB-EC"/>
</dbReference>
<evidence type="ECO:0000256" key="15">
    <source>
        <dbReference type="RuleBase" id="RU004016"/>
    </source>
</evidence>
<dbReference type="GO" id="GO:0071555">
    <property type="term" value="P:cell wall organization"/>
    <property type="evidence" value="ECO:0007669"/>
    <property type="project" value="UniProtKB-KW"/>
</dbReference>
<dbReference type="Gene3D" id="2.60.410.10">
    <property type="entry name" value="D-Ala-D-Ala carboxypeptidase, C-terminal domain"/>
    <property type="match status" value="1"/>
</dbReference>
<dbReference type="SUPFAM" id="SSF56601">
    <property type="entry name" value="beta-lactamase/transpeptidase-like"/>
    <property type="match status" value="1"/>
</dbReference>
<comment type="catalytic activity">
    <reaction evidence="12">
        <text>Preferential cleavage: (Ac)2-L-Lys-D-Ala-|-D-Ala. Also transpeptidation of peptidyl-alanyl moieties that are N-acyl substituents of D-alanine.</text>
        <dbReference type="EC" id="3.4.16.4"/>
    </reaction>
</comment>
<dbReference type="EC" id="3.4.16.4" evidence="4"/>
<evidence type="ECO:0000256" key="5">
    <source>
        <dbReference type="ARBA" id="ARBA00022645"/>
    </source>
</evidence>
<evidence type="ECO:0000256" key="9">
    <source>
        <dbReference type="ARBA" id="ARBA00022960"/>
    </source>
</evidence>
<dbReference type="Gene3D" id="3.40.710.10">
    <property type="entry name" value="DD-peptidase/beta-lactamase superfamily"/>
    <property type="match status" value="1"/>
</dbReference>
<sequence>MKLRGLRRAVAAAAVILFLEGGAAGTARGEEKEPELYAQAAVLMDGDSGRILYGKNEKERRPMASTTKIMTCILALENGEPEDVAEFSSLAASQPEVRLGAPAGRKFYLKDLLLSLMLESHNDTAVAVAECVSGSVEVFVHKMNEKAEELGCGDTWFVTPNGLDGVSRDGSGRERPHSTTAADLARIMRYCLYESPAREEFLEITRTGSCSFSDLEKKGSYSCVNHNAFLSMMDGALSGKTGFTGGAGYSYVGALERDGKSLIVALLGCGWPPHKEYKWSDTRELMEYGLDQYEYEDVWQERSFSPVLVENGVPESGDLSEEARAEISIAPGAGEGELKILLKEGEKVSVEYEGVKSLKAPVSEGDEAGRVVYSLNGETVASFPVTARGSVAEITMRWCLEDVLEKYFLRSRT</sequence>
<evidence type="ECO:0000259" key="18">
    <source>
        <dbReference type="Pfam" id="PF07943"/>
    </source>
</evidence>
<gene>
    <name evidence="19" type="ORF">IAA04_02105</name>
</gene>
<evidence type="ECO:0000256" key="6">
    <source>
        <dbReference type="ARBA" id="ARBA00022670"/>
    </source>
</evidence>
<reference evidence="19" key="2">
    <citation type="submission" date="2021-04" db="EMBL/GenBank/DDBJ databases">
        <authorList>
            <person name="Gilroy R."/>
        </authorList>
    </citation>
    <scope>NUCLEOTIDE SEQUENCE</scope>
    <source>
        <strain evidence="19">CHK183-5548</strain>
    </source>
</reference>
<dbReference type="InterPro" id="IPR012907">
    <property type="entry name" value="Peptidase_S11_C"/>
</dbReference>
<feature type="chain" id="PRO_5038438974" description="serine-type D-Ala-D-Ala carboxypeptidase" evidence="16">
    <location>
        <begin position="24"/>
        <end position="413"/>
    </location>
</feature>
<dbReference type="PANTHER" id="PTHR21581:SF33">
    <property type="entry name" value="D-ALANYL-D-ALANINE CARBOXYPEPTIDASE DACB"/>
    <property type="match status" value="1"/>
</dbReference>
<dbReference type="AlphaFoldDB" id="A0A9D2T4J1"/>
<accession>A0A9D2T4J1</accession>
<evidence type="ECO:0000256" key="10">
    <source>
        <dbReference type="ARBA" id="ARBA00022984"/>
    </source>
</evidence>
<comment type="pathway">
    <text evidence="2">Cell wall biogenesis; peptidoglycan biosynthesis.</text>
</comment>
<dbReference type="EMBL" id="DWWL01000010">
    <property type="protein sequence ID" value="HJC46828.1"/>
    <property type="molecule type" value="Genomic_DNA"/>
</dbReference>